<keyword evidence="1" id="KW-0560">Oxidoreductase</keyword>
<dbReference type="InterPro" id="IPR036291">
    <property type="entry name" value="NAD(P)-bd_dom_sf"/>
</dbReference>
<dbReference type="PANTHER" id="PTHR43157:SF35">
    <property type="entry name" value="DEHYDROGENASE_REDUCTASE FAMILY PROTEIN, PUTATIVE-RELATED"/>
    <property type="match status" value="1"/>
</dbReference>
<dbReference type="InterPro" id="IPR002347">
    <property type="entry name" value="SDR_fam"/>
</dbReference>
<evidence type="ECO:0000313" key="3">
    <source>
        <dbReference type="Proteomes" id="UP000799779"/>
    </source>
</evidence>
<dbReference type="Pfam" id="PF00106">
    <property type="entry name" value="adh_short"/>
    <property type="match status" value="1"/>
</dbReference>
<gene>
    <name evidence="2" type="ORF">P154DRAFT_595081</name>
</gene>
<evidence type="ECO:0000313" key="2">
    <source>
        <dbReference type="EMBL" id="KAF2002142.1"/>
    </source>
</evidence>
<proteinExistence type="predicted"/>
<sequence length="343" mass="38012">MPSSKELPPSTAPWFPNQFITNQFRTKHQVPPKDTDLSGKCVILTGANVGLGFECAHQLLFYKASRLIMGVRSSTKGEAAAAELRRQYPKANIEVWVLDMSSYDSVRAFAARAGNELHRLDIAIMNAGMAASKFQVLPGTGHEETVQVNYYSTMLLSILLLPVLKQKSPVGVPGRLTIVTSMLSIASKFPQKKETPLLPSFDDKKFFDPVDIYPASKFLGQLFTWKLTDFVSADDVVVNLVEPGFIKGTALHRDVPAFVKPFMYLFKASSARTMKVGASTYIDAVAVKGKESHGCCLMNWDITPYAPFQYTPEGKEVMDRLWRETLEEFNLIGVDANGILKSS</sequence>
<reference evidence="2" key="1">
    <citation type="journal article" date="2020" name="Stud. Mycol.">
        <title>101 Dothideomycetes genomes: a test case for predicting lifestyles and emergence of pathogens.</title>
        <authorList>
            <person name="Haridas S."/>
            <person name="Albert R."/>
            <person name="Binder M."/>
            <person name="Bloem J."/>
            <person name="Labutti K."/>
            <person name="Salamov A."/>
            <person name="Andreopoulos B."/>
            <person name="Baker S."/>
            <person name="Barry K."/>
            <person name="Bills G."/>
            <person name="Bluhm B."/>
            <person name="Cannon C."/>
            <person name="Castanera R."/>
            <person name="Culley D."/>
            <person name="Daum C."/>
            <person name="Ezra D."/>
            <person name="Gonzalez J."/>
            <person name="Henrissat B."/>
            <person name="Kuo A."/>
            <person name="Liang C."/>
            <person name="Lipzen A."/>
            <person name="Lutzoni F."/>
            <person name="Magnuson J."/>
            <person name="Mondo S."/>
            <person name="Nolan M."/>
            <person name="Ohm R."/>
            <person name="Pangilinan J."/>
            <person name="Park H.-J."/>
            <person name="Ramirez L."/>
            <person name="Alfaro M."/>
            <person name="Sun H."/>
            <person name="Tritt A."/>
            <person name="Yoshinaga Y."/>
            <person name="Zwiers L.-H."/>
            <person name="Turgeon B."/>
            <person name="Goodwin S."/>
            <person name="Spatafora J."/>
            <person name="Crous P."/>
            <person name="Grigoriev I."/>
        </authorList>
    </citation>
    <scope>NUCLEOTIDE SEQUENCE</scope>
    <source>
        <strain evidence="2">CBS 123094</strain>
    </source>
</reference>
<organism evidence="2 3">
    <name type="scientific">Amniculicola lignicola CBS 123094</name>
    <dbReference type="NCBI Taxonomy" id="1392246"/>
    <lineage>
        <taxon>Eukaryota</taxon>
        <taxon>Fungi</taxon>
        <taxon>Dikarya</taxon>
        <taxon>Ascomycota</taxon>
        <taxon>Pezizomycotina</taxon>
        <taxon>Dothideomycetes</taxon>
        <taxon>Pleosporomycetidae</taxon>
        <taxon>Pleosporales</taxon>
        <taxon>Amniculicolaceae</taxon>
        <taxon>Amniculicola</taxon>
    </lineage>
</organism>
<evidence type="ECO:0000256" key="1">
    <source>
        <dbReference type="ARBA" id="ARBA00023002"/>
    </source>
</evidence>
<protein>
    <submittedName>
        <fullName evidence="2">NAD(P)-binding protein</fullName>
    </submittedName>
</protein>
<dbReference type="SUPFAM" id="SSF51735">
    <property type="entry name" value="NAD(P)-binding Rossmann-fold domains"/>
    <property type="match status" value="1"/>
</dbReference>
<dbReference type="EMBL" id="ML977579">
    <property type="protein sequence ID" value="KAF2002142.1"/>
    <property type="molecule type" value="Genomic_DNA"/>
</dbReference>
<name>A0A6A5WKE0_9PLEO</name>
<keyword evidence="3" id="KW-1185">Reference proteome</keyword>
<accession>A0A6A5WKE0</accession>
<dbReference type="PANTHER" id="PTHR43157">
    <property type="entry name" value="PHOSPHATIDYLINOSITOL-GLYCAN BIOSYNTHESIS CLASS F PROTEIN-RELATED"/>
    <property type="match status" value="1"/>
</dbReference>
<dbReference type="OrthoDB" id="542013at2759"/>
<dbReference type="GO" id="GO:0016491">
    <property type="term" value="F:oxidoreductase activity"/>
    <property type="evidence" value="ECO:0007669"/>
    <property type="project" value="UniProtKB-KW"/>
</dbReference>
<dbReference type="Proteomes" id="UP000799779">
    <property type="component" value="Unassembled WGS sequence"/>
</dbReference>
<dbReference type="Gene3D" id="3.40.50.720">
    <property type="entry name" value="NAD(P)-binding Rossmann-like Domain"/>
    <property type="match status" value="1"/>
</dbReference>
<dbReference type="PRINTS" id="PR00081">
    <property type="entry name" value="GDHRDH"/>
</dbReference>
<dbReference type="AlphaFoldDB" id="A0A6A5WKE0"/>